<keyword evidence="1" id="KW-0732">Signal</keyword>
<proteinExistence type="predicted"/>
<dbReference type="EMBL" id="CP042434">
    <property type="protein sequence ID" value="QEC71217.1"/>
    <property type="molecule type" value="Genomic_DNA"/>
</dbReference>
<dbReference type="RefSeq" id="WP_146780491.1">
    <property type="nucleotide sequence ID" value="NZ_CP042434.1"/>
</dbReference>
<evidence type="ECO:0000313" key="2">
    <source>
        <dbReference type="EMBL" id="QEC71217.1"/>
    </source>
</evidence>
<name>A0A5B8VHZ8_9BACT</name>
<evidence type="ECO:0000256" key="1">
    <source>
        <dbReference type="SAM" id="SignalP"/>
    </source>
</evidence>
<sequence>MKRIYFVFLFLLVLSMGAKVQGQGNVVGSGPQPDFMALGIYIEDGLVPMESRTIMETKLQQIATANGISDLGNLSRFILVPKISVIGKEVLSTAPIQVVLSLEVTLCIGDAQTSHMYATKSFLVKGVGRNINKSYIAALKTISPKNAGVINFITQGKQK</sequence>
<dbReference type="OrthoDB" id="1049190at2"/>
<evidence type="ECO:0000313" key="3">
    <source>
        <dbReference type="Proteomes" id="UP000321291"/>
    </source>
</evidence>
<dbReference type="KEGG" id="agi:FSB73_05515"/>
<reference evidence="2 3" key="1">
    <citation type="journal article" date="2017" name="Int. J. Syst. Evol. Microbiol.">
        <title>Arachidicoccus ginsenosidivorans sp. nov., with ginsenoside-converting activity isolated from ginseng cultivating soil.</title>
        <authorList>
            <person name="Siddiqi M.Z."/>
            <person name="Aslam Z."/>
            <person name="Im W.T."/>
        </authorList>
    </citation>
    <scope>NUCLEOTIDE SEQUENCE [LARGE SCALE GENOMIC DNA]</scope>
    <source>
        <strain evidence="2 3">Gsoil 809</strain>
    </source>
</reference>
<feature type="chain" id="PRO_5023107472" evidence="1">
    <location>
        <begin position="21"/>
        <end position="159"/>
    </location>
</feature>
<dbReference type="Proteomes" id="UP000321291">
    <property type="component" value="Chromosome"/>
</dbReference>
<gene>
    <name evidence="2" type="ORF">FSB73_05515</name>
</gene>
<organism evidence="2 3">
    <name type="scientific">Arachidicoccus ginsenosidivorans</name>
    <dbReference type="NCBI Taxonomy" id="496057"/>
    <lineage>
        <taxon>Bacteria</taxon>
        <taxon>Pseudomonadati</taxon>
        <taxon>Bacteroidota</taxon>
        <taxon>Chitinophagia</taxon>
        <taxon>Chitinophagales</taxon>
        <taxon>Chitinophagaceae</taxon>
        <taxon>Arachidicoccus</taxon>
    </lineage>
</organism>
<protein>
    <submittedName>
        <fullName evidence="2">Uncharacterized protein</fullName>
    </submittedName>
</protein>
<feature type="signal peptide" evidence="1">
    <location>
        <begin position="1"/>
        <end position="20"/>
    </location>
</feature>
<keyword evidence="3" id="KW-1185">Reference proteome</keyword>
<accession>A0A5B8VHZ8</accession>
<dbReference type="AlphaFoldDB" id="A0A5B8VHZ8"/>